<evidence type="ECO:0000256" key="3">
    <source>
        <dbReference type="ARBA" id="ARBA00022475"/>
    </source>
</evidence>
<evidence type="ECO:0000256" key="6">
    <source>
        <dbReference type="ARBA" id="ARBA00023065"/>
    </source>
</evidence>
<reference evidence="9 10" key="1">
    <citation type="submission" date="2021-12" db="EMBL/GenBank/DDBJ databases">
        <title>Genome sequencing of bacteria with rrn-lacking chromosome and rrn-plasmid.</title>
        <authorList>
            <person name="Anda M."/>
            <person name="Iwasaki W."/>
        </authorList>
    </citation>
    <scope>NUCLEOTIDE SEQUENCE [LARGE SCALE GENOMIC DNA]</scope>
    <source>
        <strain evidence="9 10">NBRC 15940</strain>
    </source>
</reference>
<comment type="caution">
    <text evidence="9">The sequence shown here is derived from an EMBL/GenBank/DDBJ whole genome shotgun (WGS) entry which is preliminary data.</text>
</comment>
<dbReference type="GO" id="GO:0005886">
    <property type="term" value="C:plasma membrane"/>
    <property type="evidence" value="ECO:0007669"/>
    <property type="project" value="UniProtKB-SubCell"/>
</dbReference>
<dbReference type="PANTHER" id="PTHR32024:SF1">
    <property type="entry name" value="KTR SYSTEM POTASSIUM UPTAKE PROTEIN B"/>
    <property type="match status" value="1"/>
</dbReference>
<feature type="transmembrane region" description="Helical" evidence="8">
    <location>
        <begin position="311"/>
        <end position="331"/>
    </location>
</feature>
<keyword evidence="7 8" id="KW-0472">Membrane</keyword>
<feature type="transmembrane region" description="Helical" evidence="8">
    <location>
        <begin position="128"/>
        <end position="149"/>
    </location>
</feature>
<evidence type="ECO:0000256" key="5">
    <source>
        <dbReference type="ARBA" id="ARBA00022989"/>
    </source>
</evidence>
<name>A0AAN4VWT8_9BACT</name>
<evidence type="ECO:0000256" key="8">
    <source>
        <dbReference type="SAM" id="Phobius"/>
    </source>
</evidence>
<evidence type="ECO:0000256" key="2">
    <source>
        <dbReference type="ARBA" id="ARBA00022448"/>
    </source>
</evidence>
<dbReference type="GO" id="GO:0008324">
    <property type="term" value="F:monoatomic cation transmembrane transporter activity"/>
    <property type="evidence" value="ECO:0007669"/>
    <property type="project" value="InterPro"/>
</dbReference>
<feature type="transmembrane region" description="Helical" evidence="8">
    <location>
        <begin position="20"/>
        <end position="44"/>
    </location>
</feature>
<gene>
    <name evidence="9" type="ORF">PEDI_03170</name>
</gene>
<accession>A0AAN4VWT8</accession>
<keyword evidence="3" id="KW-1003">Cell membrane</keyword>
<organism evidence="9 10">
    <name type="scientific">Persicobacter diffluens</name>
    <dbReference type="NCBI Taxonomy" id="981"/>
    <lineage>
        <taxon>Bacteria</taxon>
        <taxon>Pseudomonadati</taxon>
        <taxon>Bacteroidota</taxon>
        <taxon>Cytophagia</taxon>
        <taxon>Cytophagales</taxon>
        <taxon>Persicobacteraceae</taxon>
        <taxon>Persicobacter</taxon>
    </lineage>
</organism>
<dbReference type="Proteomes" id="UP001310022">
    <property type="component" value="Unassembled WGS sequence"/>
</dbReference>
<keyword evidence="6" id="KW-0406">Ion transport</keyword>
<feature type="transmembrane region" description="Helical" evidence="8">
    <location>
        <begin position="565"/>
        <end position="585"/>
    </location>
</feature>
<evidence type="ECO:0000256" key="7">
    <source>
        <dbReference type="ARBA" id="ARBA00023136"/>
    </source>
</evidence>
<dbReference type="EMBL" id="BQKE01000001">
    <property type="protein sequence ID" value="GJM59765.1"/>
    <property type="molecule type" value="Genomic_DNA"/>
</dbReference>
<evidence type="ECO:0000256" key="4">
    <source>
        <dbReference type="ARBA" id="ARBA00022692"/>
    </source>
</evidence>
<protein>
    <submittedName>
        <fullName evidence="9">Potassium transporter</fullName>
    </submittedName>
</protein>
<feature type="transmembrane region" description="Helical" evidence="8">
    <location>
        <begin position="56"/>
        <end position="77"/>
    </location>
</feature>
<sequence length="604" mass="67525">MSRNPIFERIINQLYLSRPIAYKIIGISRFFITLAVVLGIVYAIGFELDQVRLQKVTFWLDIALDFYIINFIARGIYSLKMKEFLLSHKFEFALILFVLLNKATTHHLDNYIFELLLKSKFIHTRHSNFYFFFVSLCLLFIFINEFAVASRFLSNLTIKPAKLITLSFLSLILAGAGTLMLPAMTTSGGSMPFIDALFTSTSAVCVTGLIVVDTATYFTTKGQFVIMLLFQLGGLGIIAFAVFFSGILGGQSNIKEQMLIQDYLSSDSLKDSIETLKVIFKMTFLIEAAAAVGIYMTWGSGVQFESQLQKIFFSVFHAISAFCNAGFSLYTNNLYEAGVRDAYLLHVIVAATIICGGIGFGAMKDLFSIKRLRERLEKPWMEWKLGTRISIWVSFFLIIFGTLCFWFLEKNNVMSGMNTGQSIISAMFQSVSTRTAGFNTVDFSRIKTSTVLIMSFLMFIGASSGSTGGGIKTSTFFVMLSSMYANIRGKSRIEIGKRELPKEALFNANAIFVFAILINAVSIILLTIFQEKSPLQVIIFEQISAFSTCGLSMGLTSSLDYWSKWIIINSMFLGRVGSLTFIVAISSSKYSKNYKYPSANIMVG</sequence>
<feature type="transmembrane region" description="Helical" evidence="8">
    <location>
        <begin position="161"/>
        <end position="181"/>
    </location>
</feature>
<evidence type="ECO:0000313" key="9">
    <source>
        <dbReference type="EMBL" id="GJM59765.1"/>
    </source>
</evidence>
<feature type="transmembrane region" description="Helical" evidence="8">
    <location>
        <begin position="505"/>
        <end position="529"/>
    </location>
</feature>
<dbReference type="Pfam" id="PF02386">
    <property type="entry name" value="TrkH"/>
    <property type="match status" value="1"/>
</dbReference>
<feature type="transmembrane region" description="Helical" evidence="8">
    <location>
        <begin position="278"/>
        <end position="299"/>
    </location>
</feature>
<feature type="transmembrane region" description="Helical" evidence="8">
    <location>
        <begin position="385"/>
        <end position="408"/>
    </location>
</feature>
<keyword evidence="5 8" id="KW-1133">Transmembrane helix</keyword>
<evidence type="ECO:0000256" key="1">
    <source>
        <dbReference type="ARBA" id="ARBA00004651"/>
    </source>
</evidence>
<proteinExistence type="predicted"/>
<comment type="subcellular location">
    <subcellularLocation>
        <location evidence="1">Cell membrane</location>
        <topology evidence="1">Multi-pass membrane protein</topology>
    </subcellularLocation>
</comment>
<evidence type="ECO:0000313" key="10">
    <source>
        <dbReference type="Proteomes" id="UP001310022"/>
    </source>
</evidence>
<keyword evidence="4 8" id="KW-0812">Transmembrane</keyword>
<feature type="transmembrane region" description="Helical" evidence="8">
    <location>
        <begin position="193"/>
        <end position="212"/>
    </location>
</feature>
<dbReference type="GO" id="GO:0030001">
    <property type="term" value="P:metal ion transport"/>
    <property type="evidence" value="ECO:0007669"/>
    <property type="project" value="UniProtKB-ARBA"/>
</dbReference>
<dbReference type="RefSeq" id="WP_338235726.1">
    <property type="nucleotide sequence ID" value="NZ_BQKE01000001.1"/>
</dbReference>
<dbReference type="PANTHER" id="PTHR32024">
    <property type="entry name" value="TRK SYSTEM POTASSIUM UPTAKE PROTEIN TRKG-RELATED"/>
    <property type="match status" value="1"/>
</dbReference>
<dbReference type="InterPro" id="IPR003445">
    <property type="entry name" value="Cat_transpt"/>
</dbReference>
<dbReference type="AlphaFoldDB" id="A0AAN4VWT8"/>
<feature type="transmembrane region" description="Helical" evidence="8">
    <location>
        <begin position="343"/>
        <end position="364"/>
    </location>
</feature>
<keyword evidence="2" id="KW-0813">Transport</keyword>
<feature type="transmembrane region" description="Helical" evidence="8">
    <location>
        <begin position="224"/>
        <end position="248"/>
    </location>
</feature>
<feature type="transmembrane region" description="Helical" evidence="8">
    <location>
        <begin position="451"/>
        <end position="484"/>
    </location>
</feature>
<keyword evidence="10" id="KW-1185">Reference proteome</keyword>